<evidence type="ECO:0000256" key="2">
    <source>
        <dbReference type="ARBA" id="ARBA00009260"/>
    </source>
</evidence>
<sequence>MQIPQYRNYAASNFYVNYAYQNQSVCPPNEQFINNIANADNKQLVRIAARIANTGKGRENIIPAIINSPFSSWLKNPNALENRQHNFKAILQTIKTLRGYYLEQYAFYNKQVGDVKAKSVLCQYVSSAIESNRRQTTKNNETYMQQNIIYIQGPGGVFSFCLADVAPTAADKKAEIWTDMLLIQRMADERKMEQVLLTETALPEFHSNPAKGRCSYKGASSRQALKWIQDKVHRVIYKRAKAAGINLMGFAVPEPHKDGCPHLHVALFLLPNHLPHLIKIVNDVKAEISAEYCINYSLDLKLKADLKEGQEAAKAASYAMKYVMKSFDDPTVGAWYSRDCGGEIRRCNRIGLQGFKSKFNFLYKMRNQLLKHSINLIRELGEMLCRNIKLSEKKYIFFNDFNSFFKSVYLKDEKGNNRFSHVTHTHENEEVILFNINRILDLNNKADKDLIDNYNSEIDKKAHQGADACSAYSTAAFVDLQRFANPGSVVIKDLTVNVCYSRDKSRLEYFSEYSKYKKNYSNLHCLTNRRIRVANILIANIKYNVSNYLNLT</sequence>
<comment type="similarity">
    <text evidence="2">Belongs to the phage GPA family.</text>
</comment>
<keyword evidence="3" id="KW-0235">DNA replication</keyword>
<keyword evidence="4" id="KW-0540">Nuclease</keyword>
<reference evidence="8 9" key="1">
    <citation type="submission" date="2018-03" db="EMBL/GenBank/DDBJ databases">
        <title>Genomic Encyclopedia of Archaeal and Bacterial Type Strains, Phase II (KMG-II): from individual species to whole genera.</title>
        <authorList>
            <person name="Goeker M."/>
        </authorList>
    </citation>
    <scope>NUCLEOTIDE SEQUENCE [LARGE SCALE GENOMIC DNA]</scope>
    <source>
        <strain evidence="8 9">DSM 17586</strain>
    </source>
</reference>
<keyword evidence="6" id="KW-0378">Hydrolase</keyword>
<proteinExistence type="inferred from homology"/>
<dbReference type="GO" id="GO:0016787">
    <property type="term" value="F:hydrolase activity"/>
    <property type="evidence" value="ECO:0007669"/>
    <property type="project" value="UniProtKB-KW"/>
</dbReference>
<dbReference type="AlphaFoldDB" id="A0A2P8EIA2"/>
<evidence type="ECO:0000256" key="4">
    <source>
        <dbReference type="ARBA" id="ARBA00022722"/>
    </source>
</evidence>
<protein>
    <submittedName>
        <fullName evidence="8">Bacteriophage replication gene A protein</fullName>
    </submittedName>
</protein>
<keyword evidence="9" id="KW-1185">Reference proteome</keyword>
<dbReference type="InterPro" id="IPR008766">
    <property type="entry name" value="Replication_gene_A-like"/>
</dbReference>
<organism evidence="8 9">
    <name type="scientific">Marinobacterium halophilum</name>
    <dbReference type="NCBI Taxonomy" id="267374"/>
    <lineage>
        <taxon>Bacteria</taxon>
        <taxon>Pseudomonadati</taxon>
        <taxon>Pseudomonadota</taxon>
        <taxon>Gammaproteobacteria</taxon>
        <taxon>Oceanospirillales</taxon>
        <taxon>Oceanospirillaceae</taxon>
        <taxon>Marinobacterium</taxon>
    </lineage>
</organism>
<evidence type="ECO:0000259" key="7">
    <source>
        <dbReference type="Pfam" id="PF05840"/>
    </source>
</evidence>
<dbReference type="GO" id="GO:0006260">
    <property type="term" value="P:DNA replication"/>
    <property type="evidence" value="ECO:0007669"/>
    <property type="project" value="UniProtKB-KW"/>
</dbReference>
<dbReference type="OrthoDB" id="5568266at2"/>
<accession>A0A2P8EIA2</accession>
<name>A0A2P8EIA2_9GAMM</name>
<evidence type="ECO:0000256" key="6">
    <source>
        <dbReference type="ARBA" id="ARBA00022801"/>
    </source>
</evidence>
<evidence type="ECO:0000313" key="8">
    <source>
        <dbReference type="EMBL" id="PSL09197.1"/>
    </source>
</evidence>
<gene>
    <name evidence="8" type="ORF">CLV44_13410</name>
</gene>
<dbReference type="Pfam" id="PF05840">
    <property type="entry name" value="Phage_GPA"/>
    <property type="match status" value="1"/>
</dbReference>
<evidence type="ECO:0000256" key="1">
    <source>
        <dbReference type="ARBA" id="ARBA00003293"/>
    </source>
</evidence>
<evidence type="ECO:0000256" key="5">
    <source>
        <dbReference type="ARBA" id="ARBA00022759"/>
    </source>
</evidence>
<evidence type="ECO:0000313" key="9">
    <source>
        <dbReference type="Proteomes" id="UP000242133"/>
    </source>
</evidence>
<keyword evidence="5" id="KW-0255">Endonuclease</keyword>
<dbReference type="Proteomes" id="UP000242133">
    <property type="component" value="Unassembled WGS sequence"/>
</dbReference>
<comment type="caution">
    <text evidence="8">The sequence shown here is derived from an EMBL/GenBank/DDBJ whole genome shotgun (WGS) entry which is preliminary data.</text>
</comment>
<dbReference type="GO" id="GO:0004519">
    <property type="term" value="F:endonuclease activity"/>
    <property type="evidence" value="ECO:0007669"/>
    <property type="project" value="UniProtKB-KW"/>
</dbReference>
<evidence type="ECO:0000256" key="3">
    <source>
        <dbReference type="ARBA" id="ARBA00022705"/>
    </source>
</evidence>
<dbReference type="EMBL" id="PYGI01000034">
    <property type="protein sequence ID" value="PSL09197.1"/>
    <property type="molecule type" value="Genomic_DNA"/>
</dbReference>
<feature type="domain" description="Replication gene A protein-like" evidence="7">
    <location>
        <begin position="109"/>
        <end position="328"/>
    </location>
</feature>
<comment type="function">
    <text evidence="1">Possible endonuclease which induces a single-strand cut and initiates DNA replication.</text>
</comment>
<dbReference type="RefSeq" id="WP_106593316.1">
    <property type="nucleotide sequence ID" value="NZ_PYGI01000034.1"/>
</dbReference>